<feature type="compositionally biased region" description="Basic and acidic residues" evidence="6">
    <location>
        <begin position="117"/>
        <end position="132"/>
    </location>
</feature>
<evidence type="ECO:0000313" key="8">
    <source>
        <dbReference type="Proteomes" id="UP000809273"/>
    </source>
</evidence>
<comment type="caution">
    <text evidence="7">The sequence shown here is derived from an EMBL/GenBank/DDBJ whole genome shotgun (WGS) entry which is preliminary data.</text>
</comment>
<reference evidence="7" key="2">
    <citation type="submission" date="2021-01" db="EMBL/GenBank/DDBJ databases">
        <authorList>
            <person name="Hahn C.R."/>
            <person name="Youssef N.H."/>
            <person name="Elshahed M."/>
        </authorList>
    </citation>
    <scope>NUCLEOTIDE SEQUENCE</scope>
    <source>
        <strain evidence="7">Zod_Metabat.24</strain>
    </source>
</reference>
<gene>
    <name evidence="4 7" type="primary">rplQ</name>
    <name evidence="7" type="ORF">JW984_09685</name>
</gene>
<evidence type="ECO:0000256" key="2">
    <source>
        <dbReference type="ARBA" id="ARBA00022980"/>
    </source>
</evidence>
<dbReference type="Gene3D" id="3.90.1030.10">
    <property type="entry name" value="Ribosomal protein L17"/>
    <property type="match status" value="1"/>
</dbReference>
<evidence type="ECO:0000256" key="1">
    <source>
        <dbReference type="ARBA" id="ARBA00008777"/>
    </source>
</evidence>
<protein>
    <recommendedName>
        <fullName evidence="4">Large ribosomal subunit protein bL17</fullName>
    </recommendedName>
</protein>
<dbReference type="Pfam" id="PF01196">
    <property type="entry name" value="Ribosomal_L17"/>
    <property type="match status" value="1"/>
</dbReference>
<dbReference type="GO" id="GO:0022625">
    <property type="term" value="C:cytosolic large ribosomal subunit"/>
    <property type="evidence" value="ECO:0007669"/>
    <property type="project" value="TreeGrafter"/>
</dbReference>
<dbReference type="GO" id="GO:0003735">
    <property type="term" value="F:structural constituent of ribosome"/>
    <property type="evidence" value="ECO:0007669"/>
    <property type="project" value="InterPro"/>
</dbReference>
<dbReference type="Proteomes" id="UP000809273">
    <property type="component" value="Unassembled WGS sequence"/>
</dbReference>
<feature type="compositionally biased region" description="Basic and acidic residues" evidence="6">
    <location>
        <begin position="142"/>
        <end position="154"/>
    </location>
</feature>
<dbReference type="EMBL" id="JAFGIX010000049">
    <property type="protein sequence ID" value="MBN1573451.1"/>
    <property type="molecule type" value="Genomic_DNA"/>
</dbReference>
<sequence>MRHQKAGNRLGRNSSHRKALMRNMATSLLDYERIETTEAKAKELRRYAEKMITLGKRGDLHARRQALSFIRKREVVAKIFDEYAERFKDRPGGYTRIMKMGRRTGDNARMAIIELIPGEKEKKKGKEKEKKKTTAAKPAKVVKGDKDKAKEKVKKEVKKKVKKEINKKAKETSKVKGKAEDKDKAASKKTERKADKKEEKK</sequence>
<proteinExistence type="inferred from homology"/>
<dbReference type="InterPro" id="IPR000456">
    <property type="entry name" value="Ribosomal_bL17"/>
</dbReference>
<accession>A0A9D8PMR8</accession>
<evidence type="ECO:0000256" key="3">
    <source>
        <dbReference type="ARBA" id="ARBA00023274"/>
    </source>
</evidence>
<reference evidence="7" key="1">
    <citation type="journal article" date="2021" name="Environ. Microbiol.">
        <title>Genomic characterization of three novel Desulfobacterota classes expand the metabolic and phylogenetic diversity of the phylum.</title>
        <authorList>
            <person name="Murphy C.L."/>
            <person name="Biggerstaff J."/>
            <person name="Eichhorn A."/>
            <person name="Ewing E."/>
            <person name="Shahan R."/>
            <person name="Soriano D."/>
            <person name="Stewart S."/>
            <person name="VanMol K."/>
            <person name="Walker R."/>
            <person name="Walters P."/>
            <person name="Elshahed M.S."/>
            <person name="Youssef N.H."/>
        </authorList>
    </citation>
    <scope>NUCLEOTIDE SEQUENCE</scope>
    <source>
        <strain evidence="7">Zod_Metabat.24</strain>
    </source>
</reference>
<evidence type="ECO:0000313" key="7">
    <source>
        <dbReference type="EMBL" id="MBN1573451.1"/>
    </source>
</evidence>
<dbReference type="PANTHER" id="PTHR14413">
    <property type="entry name" value="RIBOSOMAL PROTEIN L17"/>
    <property type="match status" value="1"/>
</dbReference>
<keyword evidence="3 4" id="KW-0687">Ribonucleoprotein</keyword>
<dbReference type="GO" id="GO:0006412">
    <property type="term" value="P:translation"/>
    <property type="evidence" value="ECO:0007669"/>
    <property type="project" value="UniProtKB-UniRule"/>
</dbReference>
<dbReference type="NCBIfam" id="TIGR00059">
    <property type="entry name" value="L17"/>
    <property type="match status" value="1"/>
</dbReference>
<dbReference type="HAMAP" id="MF_01368">
    <property type="entry name" value="Ribosomal_bL17"/>
    <property type="match status" value="1"/>
</dbReference>
<dbReference type="InterPro" id="IPR047859">
    <property type="entry name" value="Ribosomal_bL17_CS"/>
</dbReference>
<feature type="compositionally biased region" description="Basic and acidic residues" evidence="6">
    <location>
        <begin position="163"/>
        <end position="201"/>
    </location>
</feature>
<comment type="subunit">
    <text evidence="4">Part of the 50S ribosomal subunit. Contacts protein L32.</text>
</comment>
<evidence type="ECO:0000256" key="6">
    <source>
        <dbReference type="SAM" id="MobiDB-lite"/>
    </source>
</evidence>
<organism evidence="7 8">
    <name type="scientific">Candidatus Zymogenus saltonus</name>
    <dbReference type="NCBI Taxonomy" id="2844893"/>
    <lineage>
        <taxon>Bacteria</taxon>
        <taxon>Deltaproteobacteria</taxon>
        <taxon>Candidatus Zymogenia</taxon>
        <taxon>Candidatus Zymogeniales</taxon>
        <taxon>Candidatus Zymogenaceae</taxon>
        <taxon>Candidatus Zymogenus</taxon>
    </lineage>
</organism>
<dbReference type="SUPFAM" id="SSF64263">
    <property type="entry name" value="Prokaryotic ribosomal protein L17"/>
    <property type="match status" value="1"/>
</dbReference>
<name>A0A9D8PMR8_9DELT</name>
<evidence type="ECO:0000256" key="5">
    <source>
        <dbReference type="RuleBase" id="RU000660"/>
    </source>
</evidence>
<evidence type="ECO:0000256" key="4">
    <source>
        <dbReference type="HAMAP-Rule" id="MF_01368"/>
    </source>
</evidence>
<dbReference type="AlphaFoldDB" id="A0A9D8PMR8"/>
<dbReference type="InterPro" id="IPR036373">
    <property type="entry name" value="Ribosomal_bL17_sf"/>
</dbReference>
<dbReference type="PROSITE" id="PS01167">
    <property type="entry name" value="RIBOSOMAL_L17"/>
    <property type="match status" value="1"/>
</dbReference>
<dbReference type="PANTHER" id="PTHR14413:SF16">
    <property type="entry name" value="LARGE RIBOSOMAL SUBUNIT PROTEIN BL17M"/>
    <property type="match status" value="1"/>
</dbReference>
<keyword evidence="2 4" id="KW-0689">Ribosomal protein</keyword>
<dbReference type="FunFam" id="3.90.1030.10:FF:000001">
    <property type="entry name" value="50S ribosomal protein L17"/>
    <property type="match status" value="1"/>
</dbReference>
<feature type="region of interest" description="Disordered" evidence="6">
    <location>
        <begin position="116"/>
        <end position="201"/>
    </location>
</feature>
<comment type="similarity">
    <text evidence="1 4 5">Belongs to the bacterial ribosomal protein bL17 family.</text>
</comment>